<evidence type="ECO:0000256" key="12">
    <source>
        <dbReference type="ARBA" id="ARBA00031393"/>
    </source>
</evidence>
<organism evidence="18 19">
    <name type="scientific">Acidovorax facilis</name>
    <dbReference type="NCBI Taxonomy" id="12917"/>
    <lineage>
        <taxon>Bacteria</taxon>
        <taxon>Pseudomonadati</taxon>
        <taxon>Pseudomonadota</taxon>
        <taxon>Betaproteobacteria</taxon>
        <taxon>Burkholderiales</taxon>
        <taxon>Comamonadaceae</taxon>
        <taxon>Acidovorax</taxon>
    </lineage>
</organism>
<evidence type="ECO:0000259" key="17">
    <source>
        <dbReference type="Pfam" id="PF01583"/>
    </source>
</evidence>
<evidence type="ECO:0000313" key="19">
    <source>
        <dbReference type="Proteomes" id="UP001595693"/>
    </source>
</evidence>
<evidence type="ECO:0000256" key="11">
    <source>
        <dbReference type="ARBA" id="ARBA00029724"/>
    </source>
</evidence>
<comment type="caution">
    <text evidence="18">The sequence shown here is derived from an EMBL/GenBank/DDBJ whole genome shotgun (WGS) entry which is preliminary data.</text>
</comment>
<keyword evidence="19" id="KW-1185">Reference proteome</keyword>
<comment type="similarity">
    <text evidence="4 14 15">Belongs to the APS kinase family.</text>
</comment>
<comment type="pathway">
    <text evidence="3 14 15">Sulfur metabolism; hydrogen sulfide biosynthesis; sulfite from sulfate: step 2/3.</text>
</comment>
<dbReference type="RefSeq" id="WP_055397584.1">
    <property type="nucleotide sequence ID" value="NZ_CP192460.1"/>
</dbReference>
<name>A0ABV8DKS0_9BURK</name>
<dbReference type="NCBIfam" id="NF003013">
    <property type="entry name" value="PRK03846.1"/>
    <property type="match status" value="1"/>
</dbReference>
<dbReference type="InterPro" id="IPR002891">
    <property type="entry name" value="APS"/>
</dbReference>
<evidence type="ECO:0000256" key="9">
    <source>
        <dbReference type="ARBA" id="ARBA00022777"/>
    </source>
</evidence>
<evidence type="ECO:0000256" key="16">
    <source>
        <dbReference type="SAM" id="MobiDB-lite"/>
    </source>
</evidence>
<keyword evidence="8 14" id="KW-0547">Nucleotide-binding</keyword>
<dbReference type="Gene3D" id="3.40.50.300">
    <property type="entry name" value="P-loop containing nucleotide triphosphate hydrolases"/>
    <property type="match status" value="1"/>
</dbReference>
<evidence type="ECO:0000256" key="3">
    <source>
        <dbReference type="ARBA" id="ARBA00004806"/>
    </source>
</evidence>
<protein>
    <recommendedName>
        <fullName evidence="6 14">Adenylyl-sulfate kinase</fullName>
        <ecNumber evidence="5 14">2.7.1.25</ecNumber>
    </recommendedName>
    <alternativeName>
        <fullName evidence="12 14">APS kinase</fullName>
    </alternativeName>
    <alternativeName>
        <fullName evidence="13 14">ATP adenosine-5'-phosphosulfate 3'-phosphotransferase</fullName>
    </alternativeName>
    <alternativeName>
        <fullName evidence="11 14">Adenosine-5'-phosphosulfate kinase</fullName>
    </alternativeName>
</protein>
<dbReference type="EMBL" id="JBHSAJ010000187">
    <property type="protein sequence ID" value="MFC3938833.1"/>
    <property type="molecule type" value="Genomic_DNA"/>
</dbReference>
<dbReference type="InterPro" id="IPR059117">
    <property type="entry name" value="APS_kinase_dom"/>
</dbReference>
<proteinExistence type="inferred from homology"/>
<feature type="binding site" evidence="14">
    <location>
        <begin position="60"/>
        <end position="67"/>
    </location>
    <ligand>
        <name>ATP</name>
        <dbReference type="ChEBI" id="CHEBI:30616"/>
    </ligand>
</feature>
<dbReference type="CDD" id="cd02027">
    <property type="entry name" value="APSK"/>
    <property type="match status" value="1"/>
</dbReference>
<gene>
    <name evidence="14 18" type="primary">cysC</name>
    <name evidence="18" type="ORF">ACFOW3_29855</name>
</gene>
<reference evidence="19" key="1">
    <citation type="journal article" date="2019" name="Int. J. Syst. Evol. Microbiol.">
        <title>The Global Catalogue of Microorganisms (GCM) 10K type strain sequencing project: providing services to taxonomists for standard genome sequencing and annotation.</title>
        <authorList>
            <consortium name="The Broad Institute Genomics Platform"/>
            <consortium name="The Broad Institute Genome Sequencing Center for Infectious Disease"/>
            <person name="Wu L."/>
            <person name="Ma J."/>
        </authorList>
    </citation>
    <scope>NUCLEOTIDE SEQUENCE [LARGE SCALE GENOMIC DNA]</scope>
    <source>
        <strain evidence="19">CCUG 2113</strain>
    </source>
</reference>
<accession>A0ABV8DKS0</accession>
<keyword evidence="14" id="KW-0597">Phosphoprotein</keyword>
<evidence type="ECO:0000256" key="7">
    <source>
        <dbReference type="ARBA" id="ARBA00022679"/>
    </source>
</evidence>
<evidence type="ECO:0000256" key="13">
    <source>
        <dbReference type="ARBA" id="ARBA00031464"/>
    </source>
</evidence>
<evidence type="ECO:0000256" key="4">
    <source>
        <dbReference type="ARBA" id="ARBA00007008"/>
    </source>
</evidence>
<dbReference type="EC" id="2.7.1.25" evidence="5 14"/>
<dbReference type="HAMAP" id="MF_00065">
    <property type="entry name" value="Adenylyl_sulf_kinase"/>
    <property type="match status" value="1"/>
</dbReference>
<dbReference type="NCBIfam" id="TIGR00455">
    <property type="entry name" value="apsK"/>
    <property type="match status" value="1"/>
</dbReference>
<dbReference type="GO" id="GO:0004020">
    <property type="term" value="F:adenylylsulfate kinase activity"/>
    <property type="evidence" value="ECO:0007669"/>
    <property type="project" value="UniProtKB-EC"/>
</dbReference>
<evidence type="ECO:0000256" key="8">
    <source>
        <dbReference type="ARBA" id="ARBA00022741"/>
    </source>
</evidence>
<dbReference type="SUPFAM" id="SSF52540">
    <property type="entry name" value="P-loop containing nucleoside triphosphate hydrolases"/>
    <property type="match status" value="1"/>
</dbReference>
<evidence type="ECO:0000256" key="2">
    <source>
        <dbReference type="ARBA" id="ARBA00002632"/>
    </source>
</evidence>
<evidence type="ECO:0000256" key="15">
    <source>
        <dbReference type="RuleBase" id="RU004347"/>
    </source>
</evidence>
<comment type="function">
    <text evidence="2 14 15">Catalyzes the synthesis of activated sulfate.</text>
</comment>
<dbReference type="PANTHER" id="PTHR11055">
    <property type="entry name" value="BIFUNCTIONAL 3'-PHOSPHOADENOSINE 5'-PHOSPHOSULFATE SYNTHASE"/>
    <property type="match status" value="1"/>
</dbReference>
<comment type="catalytic activity">
    <reaction evidence="1 14 15">
        <text>adenosine 5'-phosphosulfate + ATP = 3'-phosphoadenylyl sulfate + ADP + H(+)</text>
        <dbReference type="Rhea" id="RHEA:24152"/>
        <dbReference type="ChEBI" id="CHEBI:15378"/>
        <dbReference type="ChEBI" id="CHEBI:30616"/>
        <dbReference type="ChEBI" id="CHEBI:58243"/>
        <dbReference type="ChEBI" id="CHEBI:58339"/>
        <dbReference type="ChEBI" id="CHEBI:456216"/>
        <dbReference type="EC" id="2.7.1.25"/>
    </reaction>
</comment>
<feature type="region of interest" description="Disordered" evidence="16">
    <location>
        <begin position="1"/>
        <end position="24"/>
    </location>
</feature>
<dbReference type="Pfam" id="PF01583">
    <property type="entry name" value="APS_kinase"/>
    <property type="match status" value="1"/>
</dbReference>
<dbReference type="Proteomes" id="UP001595693">
    <property type="component" value="Unassembled WGS sequence"/>
</dbReference>
<feature type="active site" description="Phosphoserine intermediate" evidence="14">
    <location>
        <position position="134"/>
    </location>
</feature>
<keyword evidence="10 14" id="KW-0067">ATP-binding</keyword>
<evidence type="ECO:0000256" key="6">
    <source>
        <dbReference type="ARBA" id="ARBA00018163"/>
    </source>
</evidence>
<sequence>MPQPSSLQHPAQGPTPAAAAASPGLTPHGLRVVIPHAGRVTGPLREDLLQQRPVTLWLTGLSGAGKSTLAYALEEELHGLGFASFVLDGDNLRHRLNRDLGFSAAERSENIRRVAEVAALMNDAGLMVFTALISPQRSDRAMARALIGEHRFLEVHVSTPLNVCEGRDPKGLYTLARAGHIPQFTGVSAPYEAPESPDFSIDTAHLSLPDACAQVLALLRQRGYIR</sequence>
<evidence type="ECO:0000256" key="10">
    <source>
        <dbReference type="ARBA" id="ARBA00022840"/>
    </source>
</evidence>
<keyword evidence="7 14" id="KW-0808">Transferase</keyword>
<feature type="domain" description="APS kinase" evidence="17">
    <location>
        <begin position="52"/>
        <end position="202"/>
    </location>
</feature>
<evidence type="ECO:0000256" key="1">
    <source>
        <dbReference type="ARBA" id="ARBA00001823"/>
    </source>
</evidence>
<evidence type="ECO:0000256" key="14">
    <source>
        <dbReference type="HAMAP-Rule" id="MF_00065"/>
    </source>
</evidence>
<dbReference type="InterPro" id="IPR027417">
    <property type="entry name" value="P-loop_NTPase"/>
</dbReference>
<evidence type="ECO:0000256" key="5">
    <source>
        <dbReference type="ARBA" id="ARBA00012121"/>
    </source>
</evidence>
<feature type="compositionally biased region" description="Low complexity" evidence="16">
    <location>
        <begin position="8"/>
        <end position="24"/>
    </location>
</feature>
<keyword evidence="9 14" id="KW-0418">Kinase</keyword>
<dbReference type="PANTHER" id="PTHR11055:SF63">
    <property type="entry name" value="ADENYLYL-SULFATE KINASE 1, CHLOROPLASTIC"/>
    <property type="match status" value="1"/>
</dbReference>
<evidence type="ECO:0000313" key="18">
    <source>
        <dbReference type="EMBL" id="MFC3938833.1"/>
    </source>
</evidence>